<dbReference type="SUPFAM" id="SSF49319">
    <property type="entry name" value="Actinoxanthin-like"/>
    <property type="match status" value="1"/>
</dbReference>
<evidence type="ECO:0000256" key="2">
    <source>
        <dbReference type="ARBA" id="ARBA00022529"/>
    </source>
</evidence>
<dbReference type="InterPro" id="IPR027273">
    <property type="entry name" value="Neocarzinostatin-like"/>
</dbReference>
<name>A0ABP8C9J7_9ACTN</name>
<reference evidence="8" key="1">
    <citation type="journal article" date="2019" name="Int. J. Syst. Evol. Microbiol.">
        <title>The Global Catalogue of Microorganisms (GCM) 10K type strain sequencing project: providing services to taxonomists for standard genome sequencing and annotation.</title>
        <authorList>
            <consortium name="The Broad Institute Genomics Platform"/>
            <consortium name="The Broad Institute Genome Sequencing Center for Infectious Disease"/>
            <person name="Wu L."/>
            <person name="Ma J."/>
        </authorList>
    </citation>
    <scope>NUCLEOTIDE SEQUENCE [LARGE SCALE GENOMIC DNA]</scope>
    <source>
        <strain evidence="8">JCM 17440</strain>
    </source>
</reference>
<proteinExistence type="inferred from homology"/>
<dbReference type="Proteomes" id="UP001501710">
    <property type="component" value="Unassembled WGS sequence"/>
</dbReference>
<evidence type="ECO:0000256" key="6">
    <source>
        <dbReference type="SAM" id="SignalP"/>
    </source>
</evidence>
<dbReference type="NCBIfam" id="NF040680">
    <property type="entry name" value="chromo_anti"/>
    <property type="match status" value="1"/>
</dbReference>
<evidence type="ECO:0000256" key="5">
    <source>
        <dbReference type="ARBA" id="ARBA00023157"/>
    </source>
</evidence>
<dbReference type="EMBL" id="BAABAS010000015">
    <property type="protein sequence ID" value="GAA4235821.1"/>
    <property type="molecule type" value="Genomic_DNA"/>
</dbReference>
<protein>
    <recommendedName>
        <fullName evidence="9">Neocarzinostatin family protein</fullName>
    </recommendedName>
</protein>
<evidence type="ECO:0000256" key="1">
    <source>
        <dbReference type="ARBA" id="ARBA00010648"/>
    </source>
</evidence>
<comment type="similarity">
    <text evidence="1">Belongs to the neocarzinostatin family.</text>
</comment>
<keyword evidence="4" id="KW-0238">DNA-binding</keyword>
<dbReference type="Gene3D" id="2.60.40.230">
    <property type="entry name" value="Neocarzinostatin-like"/>
    <property type="match status" value="1"/>
</dbReference>
<evidence type="ECO:0008006" key="9">
    <source>
        <dbReference type="Google" id="ProtNLM"/>
    </source>
</evidence>
<keyword evidence="5" id="KW-1015">Disulfide bond</keyword>
<dbReference type="PRINTS" id="PR01885">
    <property type="entry name" value="MACROMOMYCIN"/>
</dbReference>
<organism evidence="7 8">
    <name type="scientific">Actinomadura meridiana</name>
    <dbReference type="NCBI Taxonomy" id="559626"/>
    <lineage>
        <taxon>Bacteria</taxon>
        <taxon>Bacillati</taxon>
        <taxon>Actinomycetota</taxon>
        <taxon>Actinomycetes</taxon>
        <taxon>Streptosporangiales</taxon>
        <taxon>Thermomonosporaceae</taxon>
        <taxon>Actinomadura</taxon>
    </lineage>
</organism>
<feature type="signal peptide" evidence="6">
    <location>
        <begin position="1"/>
        <end position="29"/>
    </location>
</feature>
<keyword evidence="6" id="KW-0732">Signal</keyword>
<gene>
    <name evidence="7" type="ORF">GCM10022254_43950</name>
</gene>
<keyword evidence="3" id="KW-0044">Antibiotic</keyword>
<keyword evidence="2" id="KW-0929">Antimicrobial</keyword>
<evidence type="ECO:0000313" key="8">
    <source>
        <dbReference type="Proteomes" id="UP001501710"/>
    </source>
</evidence>
<dbReference type="RefSeq" id="WP_344899521.1">
    <property type="nucleotide sequence ID" value="NZ_BAABAS010000015.1"/>
</dbReference>
<evidence type="ECO:0000256" key="4">
    <source>
        <dbReference type="ARBA" id="ARBA00023125"/>
    </source>
</evidence>
<comment type="caution">
    <text evidence="7">The sequence shown here is derived from an EMBL/GenBank/DDBJ whole genome shotgun (WGS) entry which is preliminary data.</text>
</comment>
<dbReference type="InterPro" id="IPR002186">
    <property type="entry name" value="Neocarzinostatin_fam"/>
</dbReference>
<evidence type="ECO:0000313" key="7">
    <source>
        <dbReference type="EMBL" id="GAA4235821.1"/>
    </source>
</evidence>
<dbReference type="Pfam" id="PF00960">
    <property type="entry name" value="Neocarzinostat"/>
    <property type="match status" value="1"/>
</dbReference>
<evidence type="ECO:0000256" key="3">
    <source>
        <dbReference type="ARBA" id="ARBA00023022"/>
    </source>
</evidence>
<keyword evidence="8" id="KW-1185">Reference proteome</keyword>
<feature type="chain" id="PRO_5045707383" description="Neocarzinostatin family protein" evidence="6">
    <location>
        <begin position="30"/>
        <end position="149"/>
    </location>
</feature>
<sequence>MAASTIRRTLGIAAIAAGALLATTPAAMADAAPQLTVTPSTNLTDGQQVAVNATGFTPGDSVTAVQCSTGEWPNVKCDLADAPTPVTADANGAAALTLTVRSSFEGADPTTGDPAGTVDCTVAPGCDVRGGSQTDPSGVFAPPVPITFG</sequence>
<accession>A0ABP8C9J7</accession>